<sequence>LEQNFPALRSDPYILLEGYEITLNLLQRCLLSGAEVQRFQEVPKKCLLSGAEVYITLRSKASWLWSWFSKQLFPRVGDHVVF</sequence>
<organism evidence="1 2">
    <name type="scientific">Aureobasidium pullulans</name>
    <name type="common">Black yeast</name>
    <name type="synonym">Pullularia pullulans</name>
    <dbReference type="NCBI Taxonomy" id="5580"/>
    <lineage>
        <taxon>Eukaryota</taxon>
        <taxon>Fungi</taxon>
        <taxon>Dikarya</taxon>
        <taxon>Ascomycota</taxon>
        <taxon>Pezizomycotina</taxon>
        <taxon>Dothideomycetes</taxon>
        <taxon>Dothideomycetidae</taxon>
        <taxon>Dothideales</taxon>
        <taxon>Saccotheciaceae</taxon>
        <taxon>Aureobasidium</taxon>
    </lineage>
</organism>
<evidence type="ECO:0000313" key="1">
    <source>
        <dbReference type="EMBL" id="THW57067.1"/>
    </source>
</evidence>
<name>A0A4S8VY58_AURPU</name>
<proteinExistence type="predicted"/>
<dbReference type="AlphaFoldDB" id="A0A4S8VY58"/>
<feature type="non-terminal residue" evidence="1">
    <location>
        <position position="1"/>
    </location>
</feature>
<comment type="caution">
    <text evidence="1">The sequence shown here is derived from an EMBL/GenBank/DDBJ whole genome shotgun (WGS) entry which is preliminary data.</text>
</comment>
<dbReference type="Proteomes" id="UP000310421">
    <property type="component" value="Unassembled WGS sequence"/>
</dbReference>
<gene>
    <name evidence="1" type="ORF">D6D20_08260</name>
</gene>
<reference evidence="1 2" key="1">
    <citation type="submission" date="2018-10" db="EMBL/GenBank/DDBJ databases">
        <title>Fifty Aureobasidium pullulans genomes reveal a recombining polyextremotolerant generalist.</title>
        <authorList>
            <person name="Gostincar C."/>
            <person name="Turk M."/>
            <person name="Zajc J."/>
            <person name="Gunde-Cimerman N."/>
        </authorList>
    </citation>
    <scope>NUCLEOTIDE SEQUENCE [LARGE SCALE GENOMIC DNA]</scope>
    <source>
        <strain evidence="1 2">EXF-10751</strain>
    </source>
</reference>
<dbReference type="EMBL" id="QZAN01000129">
    <property type="protein sequence ID" value="THW57067.1"/>
    <property type="molecule type" value="Genomic_DNA"/>
</dbReference>
<evidence type="ECO:0000313" key="2">
    <source>
        <dbReference type="Proteomes" id="UP000310421"/>
    </source>
</evidence>
<protein>
    <submittedName>
        <fullName evidence="1">Uncharacterized protein</fullName>
    </submittedName>
</protein>
<accession>A0A4S8VY58</accession>